<keyword evidence="3" id="KW-1185">Reference proteome</keyword>
<evidence type="ECO:0000256" key="1">
    <source>
        <dbReference type="SAM" id="MobiDB-lite"/>
    </source>
</evidence>
<dbReference type="AlphaFoldDB" id="A3K7K9"/>
<accession>A3K7K9</accession>
<dbReference type="AntiFam" id="ANF00095">
    <property type="entry name" value="Shadow ORF (opposite ABC transporters)"/>
</dbReference>
<evidence type="ECO:0000313" key="3">
    <source>
        <dbReference type="Proteomes" id="UP000005713"/>
    </source>
</evidence>
<comment type="caution">
    <text evidence="2">The sequence shown here is derived from an EMBL/GenBank/DDBJ whole genome shotgun (WGS) entry which is preliminary data.</text>
</comment>
<gene>
    <name evidence="2" type="ORF">SSE37_00815</name>
</gene>
<evidence type="ECO:0000313" key="2">
    <source>
        <dbReference type="EMBL" id="EBA06968.1"/>
    </source>
</evidence>
<feature type="region of interest" description="Disordered" evidence="1">
    <location>
        <begin position="298"/>
        <end position="318"/>
    </location>
</feature>
<reference evidence="2 3" key="1">
    <citation type="submission" date="2006-06" db="EMBL/GenBank/DDBJ databases">
        <authorList>
            <person name="Moran M.A."/>
            <person name="Ferriera S."/>
            <person name="Johnson J."/>
            <person name="Kravitz S."/>
            <person name="Beeson K."/>
            <person name="Sutton G."/>
            <person name="Rogers Y.-H."/>
            <person name="Friedman R."/>
            <person name="Frazier M."/>
            <person name="Venter J.C."/>
        </authorList>
    </citation>
    <scope>NUCLEOTIDE SEQUENCE [LARGE SCALE GENOMIC DNA]</scope>
    <source>
        <strain evidence="2 3">E-37</strain>
    </source>
</reference>
<organism evidence="2 3">
    <name type="scientific">Sagittula stellata (strain ATCC 700073 / DSM 11524 / E-37)</name>
    <dbReference type="NCBI Taxonomy" id="388399"/>
    <lineage>
        <taxon>Bacteria</taxon>
        <taxon>Pseudomonadati</taxon>
        <taxon>Pseudomonadota</taxon>
        <taxon>Alphaproteobacteria</taxon>
        <taxon>Rhodobacterales</taxon>
        <taxon>Roseobacteraceae</taxon>
        <taxon>Sagittula</taxon>
    </lineage>
</organism>
<proteinExistence type="predicted"/>
<dbReference type="eggNOG" id="ENOG5033C0F">
    <property type="taxonomic scope" value="Bacteria"/>
</dbReference>
<name>A3K7K9_SAGS3</name>
<sequence length="369" mass="41236">MRLGAGPDDLARDQVHGRRADEPRDEFVFRRLVKFKRRADLRDTATRQDNDPSRQCHRLDLVVGDVDHRRIRHRLFQLRDLDPGGDAQCRVKVRERLVKQIDLRVAHDGASDRHPLPLTPRQRLGQAVEIIAKLQDLCGAVDPLVDLCLGHLGDLQREGHVVAHRHVRIKRVGLEHHRDAALRGRHIVDHHSVDFKVTAGDPFQPCDHAQKGGLAAARGTDKDDQFSGLDLKVDILKDGDGTAIGLLHIRQCQIGHFPLPFLCRRLRSSAGCHLTEPASRPRTRNRCRLKNTASGTAMDTKAAAARMPQSPPRDPRRSSAILTVMTLASSAEGRNTLATSRSFQVQRNWKIAKEASAGSDSGRMILMKI</sequence>
<dbReference type="EMBL" id="AAYA01000012">
    <property type="protein sequence ID" value="EBA06968.1"/>
    <property type="molecule type" value="Genomic_DNA"/>
</dbReference>
<dbReference type="Proteomes" id="UP000005713">
    <property type="component" value="Unassembled WGS sequence"/>
</dbReference>
<protein>
    <submittedName>
        <fullName evidence="2">Uncharacterized protein</fullName>
    </submittedName>
</protein>